<dbReference type="InterPro" id="IPR005471">
    <property type="entry name" value="Tscrpt_reg_IclR_N"/>
</dbReference>
<dbReference type="Pfam" id="PF09339">
    <property type="entry name" value="HTH_IclR"/>
    <property type="match status" value="1"/>
</dbReference>
<evidence type="ECO:0000259" key="2">
    <source>
        <dbReference type="PROSITE" id="PS51077"/>
    </source>
</evidence>
<dbReference type="GO" id="GO:0003677">
    <property type="term" value="F:DNA binding"/>
    <property type="evidence" value="ECO:0007669"/>
    <property type="project" value="InterPro"/>
</dbReference>
<evidence type="ECO:0000313" key="3">
    <source>
        <dbReference type="EMBL" id="QES51630.1"/>
    </source>
</evidence>
<dbReference type="InterPro" id="IPR036388">
    <property type="entry name" value="WH-like_DNA-bd_sf"/>
</dbReference>
<protein>
    <submittedName>
        <fullName evidence="3">IclR family transcriptional regulator</fullName>
    </submittedName>
</protein>
<evidence type="ECO:0000256" key="1">
    <source>
        <dbReference type="SAM" id="MobiDB-lite"/>
    </source>
</evidence>
<dbReference type="AlphaFoldDB" id="A0A5P2DAQ8"/>
<dbReference type="OrthoDB" id="8479143at2"/>
<dbReference type="PROSITE" id="PS51077">
    <property type="entry name" value="HTH_ICLR"/>
    <property type="match status" value="1"/>
</dbReference>
<dbReference type="Proteomes" id="UP000325211">
    <property type="component" value="Chromosome"/>
</dbReference>
<feature type="region of interest" description="Disordered" evidence="1">
    <location>
        <begin position="1"/>
        <end position="33"/>
    </location>
</feature>
<feature type="compositionally biased region" description="Basic and acidic residues" evidence="1">
    <location>
        <begin position="1"/>
        <end position="30"/>
    </location>
</feature>
<sequence length="100" mass="10864">MGTDHIEAAGEDLGHEAKDDHRDDSRDRDSAPTLIGSVQRALRLVEAMYAEGGATAKRLARLTGIPLPTVYHLLRTLSHEGYVQREGGAFRLADDLPLAS</sequence>
<dbReference type="SUPFAM" id="SSF46785">
    <property type="entry name" value="Winged helix' DNA-binding domain"/>
    <property type="match status" value="1"/>
</dbReference>
<dbReference type="Gene3D" id="1.10.10.10">
    <property type="entry name" value="Winged helix-like DNA-binding domain superfamily/Winged helix DNA-binding domain"/>
    <property type="match status" value="1"/>
</dbReference>
<gene>
    <name evidence="3" type="ORF">DEJ50_31050</name>
</gene>
<organism evidence="3 4">
    <name type="scientific">Streptomyces venezuelae</name>
    <dbReference type="NCBI Taxonomy" id="54571"/>
    <lineage>
        <taxon>Bacteria</taxon>
        <taxon>Bacillati</taxon>
        <taxon>Actinomycetota</taxon>
        <taxon>Actinomycetes</taxon>
        <taxon>Kitasatosporales</taxon>
        <taxon>Streptomycetaceae</taxon>
        <taxon>Streptomyces</taxon>
    </lineage>
</organism>
<proteinExistence type="predicted"/>
<accession>A0A5P2DAQ8</accession>
<dbReference type="InterPro" id="IPR036390">
    <property type="entry name" value="WH_DNA-bd_sf"/>
</dbReference>
<reference evidence="3 4" key="1">
    <citation type="submission" date="2018-05" db="EMBL/GenBank/DDBJ databases">
        <title>Streptomyces venezuelae.</title>
        <authorList>
            <person name="Kim W."/>
            <person name="Lee N."/>
            <person name="Cho B.-K."/>
        </authorList>
    </citation>
    <scope>NUCLEOTIDE SEQUENCE [LARGE SCALE GENOMIC DNA]</scope>
    <source>
        <strain evidence="3 4">ATCC 21782</strain>
    </source>
</reference>
<feature type="domain" description="HTH iclR-type" evidence="2">
    <location>
        <begin position="35"/>
        <end position="94"/>
    </location>
</feature>
<evidence type="ECO:0000313" key="4">
    <source>
        <dbReference type="Proteomes" id="UP000325211"/>
    </source>
</evidence>
<name>A0A5P2DAQ8_STRVZ</name>
<dbReference type="GO" id="GO:0006355">
    <property type="term" value="P:regulation of DNA-templated transcription"/>
    <property type="evidence" value="ECO:0007669"/>
    <property type="project" value="InterPro"/>
</dbReference>
<dbReference type="EMBL" id="CP029190">
    <property type="protein sequence ID" value="QES51630.1"/>
    <property type="molecule type" value="Genomic_DNA"/>
</dbReference>